<keyword evidence="4" id="KW-1185">Reference proteome</keyword>
<keyword evidence="1 3" id="KW-0378">Hydrolase</keyword>
<dbReference type="PANTHER" id="PTHR46118">
    <property type="entry name" value="PROTEIN ABHD11"/>
    <property type="match status" value="1"/>
</dbReference>
<dbReference type="Gene3D" id="3.40.50.1820">
    <property type="entry name" value="alpha/beta hydrolase"/>
    <property type="match status" value="2"/>
</dbReference>
<feature type="domain" description="AB hydrolase-1" evidence="2">
    <location>
        <begin position="2"/>
        <end position="69"/>
    </location>
</feature>
<reference evidence="3 4" key="1">
    <citation type="submission" date="2022-10" db="EMBL/GenBank/DDBJ databases">
        <title>The complete genomes of actinobacterial strains from the NBC collection.</title>
        <authorList>
            <person name="Joergensen T.S."/>
            <person name="Alvarez Arevalo M."/>
            <person name="Sterndorff E.B."/>
            <person name="Faurdal D."/>
            <person name="Vuksanovic O."/>
            <person name="Mourched A.-S."/>
            <person name="Charusanti P."/>
            <person name="Shaw S."/>
            <person name="Blin K."/>
            <person name="Weber T."/>
        </authorList>
    </citation>
    <scope>NUCLEOTIDE SEQUENCE [LARGE SCALE GENOMIC DNA]</scope>
    <source>
        <strain evidence="3 4">NBC_00123</strain>
    </source>
</reference>
<gene>
    <name evidence="3" type="ORF">OG814_05675</name>
</gene>
<evidence type="ECO:0000259" key="2">
    <source>
        <dbReference type="Pfam" id="PF00561"/>
    </source>
</evidence>
<dbReference type="PANTHER" id="PTHR46118:SF4">
    <property type="entry name" value="PROTEIN ABHD11"/>
    <property type="match status" value="1"/>
</dbReference>
<dbReference type="SUPFAM" id="SSF53474">
    <property type="entry name" value="alpha/beta-Hydrolases"/>
    <property type="match status" value="1"/>
</dbReference>
<sequence length="131" mass="13907">MALDQRGHGLSDRSPVFSRTGYVEDAAAVLEHLGVHGAAVLGHSLGGVNAYRLAAWLPGIVDALIVEDVGAEVDDDSSFSRRSTVLSAEHATDMAARRPHTRRIELRAGHTVHETVPEEFAAAVNGFLGSL</sequence>
<evidence type="ECO:0000313" key="4">
    <source>
        <dbReference type="Proteomes" id="UP001622594"/>
    </source>
</evidence>
<evidence type="ECO:0000313" key="3">
    <source>
        <dbReference type="EMBL" id="WTR75301.1"/>
    </source>
</evidence>
<dbReference type="InterPro" id="IPR029058">
    <property type="entry name" value="AB_hydrolase_fold"/>
</dbReference>
<organism evidence="3 4">
    <name type="scientific">Streptomyces zaomyceticus</name>
    <dbReference type="NCBI Taxonomy" id="68286"/>
    <lineage>
        <taxon>Bacteria</taxon>
        <taxon>Bacillati</taxon>
        <taxon>Actinomycetota</taxon>
        <taxon>Actinomycetes</taxon>
        <taxon>Kitasatosporales</taxon>
        <taxon>Streptomycetaceae</taxon>
        <taxon>Streptomyces</taxon>
    </lineage>
</organism>
<dbReference type="RefSeq" id="WP_371637515.1">
    <property type="nucleotide sequence ID" value="NZ_CP108062.1"/>
</dbReference>
<accession>A0ABZ1LL99</accession>
<dbReference type="GO" id="GO:0016787">
    <property type="term" value="F:hydrolase activity"/>
    <property type="evidence" value="ECO:0007669"/>
    <property type="project" value="UniProtKB-KW"/>
</dbReference>
<protein>
    <submittedName>
        <fullName evidence="3">Alpha/beta hydrolase</fullName>
    </submittedName>
</protein>
<dbReference type="Pfam" id="PF00561">
    <property type="entry name" value="Abhydrolase_1"/>
    <property type="match status" value="1"/>
</dbReference>
<proteinExistence type="predicted"/>
<dbReference type="EMBL" id="CP108188">
    <property type="protein sequence ID" value="WTR75301.1"/>
    <property type="molecule type" value="Genomic_DNA"/>
</dbReference>
<evidence type="ECO:0000256" key="1">
    <source>
        <dbReference type="ARBA" id="ARBA00022801"/>
    </source>
</evidence>
<dbReference type="InterPro" id="IPR000073">
    <property type="entry name" value="AB_hydrolase_1"/>
</dbReference>
<dbReference type="Proteomes" id="UP001622594">
    <property type="component" value="Chromosome"/>
</dbReference>
<name>A0ABZ1LL99_9ACTN</name>